<dbReference type="PANTHER" id="PTHR30514:SF18">
    <property type="entry name" value="RPIR-FAMILY TRANSCRIPTIONAL REGULATOR"/>
    <property type="match status" value="1"/>
</dbReference>
<dbReference type="GO" id="GO:0003700">
    <property type="term" value="F:DNA-binding transcription factor activity"/>
    <property type="evidence" value="ECO:0007669"/>
    <property type="project" value="InterPro"/>
</dbReference>
<dbReference type="Proteomes" id="UP000477951">
    <property type="component" value="Unassembled WGS sequence"/>
</dbReference>
<dbReference type="InterPro" id="IPR046348">
    <property type="entry name" value="SIS_dom_sf"/>
</dbReference>
<evidence type="ECO:0000313" key="3">
    <source>
        <dbReference type="Proteomes" id="UP000477951"/>
    </source>
</evidence>
<dbReference type="PANTHER" id="PTHR30514">
    <property type="entry name" value="GLUCOKINASE"/>
    <property type="match status" value="1"/>
</dbReference>
<dbReference type="Pfam" id="PF01418">
    <property type="entry name" value="HTH_6"/>
    <property type="match status" value="1"/>
</dbReference>
<evidence type="ECO:0000259" key="1">
    <source>
        <dbReference type="PROSITE" id="PS51071"/>
    </source>
</evidence>
<sequence>MTSQDDSDKPVSGKIAYSTLPGLRPPGDFDELRYVIASQHAQLPKRLARVARQIMDNPVEVALGNVASIAAAAQVAPSTLIRFAQLLGYDGFSALQEVVQKAARGKCGSRLSARVVGGEAEMGAHGKHLLQHAVAVGHLALDTMTEGISVADIQTASRILSEANCIFILAGPGMLPVASFFRNYLSSLQIRSVLVENGRNSDVLDFATIGDAAVAVDSSSFTETTSGARRLTDRGLPLIVLTDSEFSPLAEMAAVNFKVIETGEAGMLRITAGIALCEALVLSTHHDRQDAIPESPR</sequence>
<dbReference type="Gene3D" id="3.40.50.10490">
    <property type="entry name" value="Glucose-6-phosphate isomerase like protein, domain 1"/>
    <property type="match status" value="1"/>
</dbReference>
<name>A0A6L6VML9_AGRVI</name>
<organism evidence="2 3">
    <name type="scientific">Agrobacterium vitis</name>
    <name type="common">Rhizobium vitis</name>
    <dbReference type="NCBI Taxonomy" id="373"/>
    <lineage>
        <taxon>Bacteria</taxon>
        <taxon>Pseudomonadati</taxon>
        <taxon>Pseudomonadota</taxon>
        <taxon>Alphaproteobacteria</taxon>
        <taxon>Hyphomicrobiales</taxon>
        <taxon>Rhizobiaceae</taxon>
        <taxon>Rhizobium/Agrobacterium group</taxon>
        <taxon>Agrobacterium</taxon>
    </lineage>
</organism>
<evidence type="ECO:0000313" key="2">
    <source>
        <dbReference type="EMBL" id="MUZ75417.1"/>
    </source>
</evidence>
<dbReference type="GO" id="GO:0097367">
    <property type="term" value="F:carbohydrate derivative binding"/>
    <property type="evidence" value="ECO:0007669"/>
    <property type="project" value="InterPro"/>
</dbReference>
<accession>A0A6L6VML9</accession>
<dbReference type="InterPro" id="IPR036388">
    <property type="entry name" value="WH-like_DNA-bd_sf"/>
</dbReference>
<dbReference type="EMBL" id="WPHR01000029">
    <property type="protein sequence ID" value="MUZ75417.1"/>
    <property type="molecule type" value="Genomic_DNA"/>
</dbReference>
<protein>
    <submittedName>
        <fullName evidence="2">SIS domain-containing protein</fullName>
    </submittedName>
</protein>
<dbReference type="GO" id="GO:1901135">
    <property type="term" value="P:carbohydrate derivative metabolic process"/>
    <property type="evidence" value="ECO:0007669"/>
    <property type="project" value="InterPro"/>
</dbReference>
<dbReference type="RefSeq" id="WP_156616138.1">
    <property type="nucleotide sequence ID" value="NZ_WPHR01000029.1"/>
</dbReference>
<dbReference type="SUPFAM" id="SSF53697">
    <property type="entry name" value="SIS domain"/>
    <property type="match status" value="1"/>
</dbReference>
<dbReference type="PROSITE" id="PS51071">
    <property type="entry name" value="HTH_RPIR"/>
    <property type="match status" value="1"/>
</dbReference>
<dbReference type="Gene3D" id="1.10.10.10">
    <property type="entry name" value="Winged helix-like DNA-binding domain superfamily/Winged helix DNA-binding domain"/>
    <property type="match status" value="1"/>
</dbReference>
<dbReference type="AlphaFoldDB" id="A0A6L6VML9"/>
<dbReference type="GO" id="GO:0003677">
    <property type="term" value="F:DNA binding"/>
    <property type="evidence" value="ECO:0007669"/>
    <property type="project" value="InterPro"/>
</dbReference>
<dbReference type="SUPFAM" id="SSF46689">
    <property type="entry name" value="Homeodomain-like"/>
    <property type="match status" value="1"/>
</dbReference>
<dbReference type="InterPro" id="IPR000281">
    <property type="entry name" value="HTH_RpiR"/>
</dbReference>
<gene>
    <name evidence="2" type="ORF">GOZ90_22320</name>
</gene>
<proteinExistence type="predicted"/>
<feature type="domain" description="HTH rpiR-type" evidence="1">
    <location>
        <begin position="30"/>
        <end position="106"/>
    </location>
</feature>
<dbReference type="InterPro" id="IPR009057">
    <property type="entry name" value="Homeodomain-like_sf"/>
</dbReference>
<reference evidence="2 3" key="1">
    <citation type="submission" date="2019-12" db="EMBL/GenBank/DDBJ databases">
        <title>Whole-genome sequencing of Allorhizobium vitis.</title>
        <authorList>
            <person name="Gan H.M."/>
            <person name="Szegedi E."/>
            <person name="Burr T."/>
            <person name="Savka M.A."/>
        </authorList>
    </citation>
    <scope>NUCLEOTIDE SEQUENCE [LARGE SCALE GENOMIC DNA]</scope>
    <source>
        <strain evidence="2 3">CG516</strain>
    </source>
</reference>
<dbReference type="Pfam" id="PF01380">
    <property type="entry name" value="SIS"/>
    <property type="match status" value="1"/>
</dbReference>
<dbReference type="InterPro" id="IPR001347">
    <property type="entry name" value="SIS_dom"/>
</dbReference>
<comment type="caution">
    <text evidence="2">The sequence shown here is derived from an EMBL/GenBank/DDBJ whole genome shotgun (WGS) entry which is preliminary data.</text>
</comment>
<dbReference type="InterPro" id="IPR047640">
    <property type="entry name" value="RpiR-like"/>
</dbReference>